<protein>
    <submittedName>
        <fullName evidence="1">Uncharacterized protein</fullName>
    </submittedName>
</protein>
<gene>
    <name evidence="1" type="ORF">PIN31115_01056</name>
</gene>
<dbReference type="AlphaFoldDB" id="A0A5E4SZV2"/>
<proteinExistence type="predicted"/>
<sequence length="112" mass="12943">MAIDQKMRLLGSFMPMGFHTFERNGRRYIPLTRIPYEWSEILPRWLLLQPGRIEHDSLDCDLVEIKPGDSGAGMALRESAWSDFISWMSSVARERLVDLEERAHKGENIGPL</sequence>
<dbReference type="RefSeq" id="WP_150683150.1">
    <property type="nucleotide sequence ID" value="NZ_CABPSI010000001.1"/>
</dbReference>
<reference evidence="1 2" key="1">
    <citation type="submission" date="2019-08" db="EMBL/GenBank/DDBJ databases">
        <authorList>
            <person name="Peeters C."/>
        </authorList>
    </citation>
    <scope>NUCLEOTIDE SEQUENCE [LARGE SCALE GENOMIC DNA]</scope>
    <source>
        <strain evidence="1 2">LMG 31115</strain>
    </source>
</reference>
<dbReference type="Proteomes" id="UP000333828">
    <property type="component" value="Unassembled WGS sequence"/>
</dbReference>
<evidence type="ECO:0000313" key="1">
    <source>
        <dbReference type="EMBL" id="VVD79858.1"/>
    </source>
</evidence>
<organism evidence="1 2">
    <name type="scientific">Pandoraea iniqua</name>
    <dbReference type="NCBI Taxonomy" id="2508288"/>
    <lineage>
        <taxon>Bacteria</taxon>
        <taxon>Pseudomonadati</taxon>
        <taxon>Pseudomonadota</taxon>
        <taxon>Betaproteobacteria</taxon>
        <taxon>Burkholderiales</taxon>
        <taxon>Burkholderiaceae</taxon>
        <taxon>Pandoraea</taxon>
    </lineage>
</organism>
<evidence type="ECO:0000313" key="2">
    <source>
        <dbReference type="Proteomes" id="UP000333828"/>
    </source>
</evidence>
<name>A0A5E4SZV2_9BURK</name>
<accession>A0A5E4SZV2</accession>
<keyword evidence="2" id="KW-1185">Reference proteome</keyword>
<dbReference type="EMBL" id="CABPSI010000001">
    <property type="protein sequence ID" value="VVD79858.1"/>
    <property type="molecule type" value="Genomic_DNA"/>
</dbReference>